<dbReference type="Gene3D" id="3.40.390.10">
    <property type="entry name" value="Collagenase (Catalytic Domain)"/>
    <property type="match status" value="1"/>
</dbReference>
<proteinExistence type="predicted"/>
<evidence type="ECO:0000259" key="4">
    <source>
        <dbReference type="PROSITE" id="PS50214"/>
    </source>
</evidence>
<gene>
    <name evidence="6" type="ORF">CVLEPA_LOCUS18381</name>
</gene>
<feature type="binding site" evidence="1">
    <location>
        <position position="418"/>
    </location>
    <ligand>
        <name>Zn(2+)</name>
        <dbReference type="ChEBI" id="CHEBI:29105"/>
        <note>catalytic</note>
    </ligand>
</feature>
<feature type="binding site" evidence="1">
    <location>
        <position position="422"/>
    </location>
    <ligand>
        <name>Zn(2+)</name>
        <dbReference type="ChEBI" id="CHEBI:29105"/>
        <note>catalytic</note>
    </ligand>
</feature>
<dbReference type="PROSITE" id="PS50214">
    <property type="entry name" value="DISINTEGRIN_2"/>
    <property type="match status" value="1"/>
</dbReference>
<accession>A0ABP0G3M6</accession>
<feature type="compositionally biased region" description="Polar residues" evidence="2">
    <location>
        <begin position="850"/>
        <end position="860"/>
    </location>
</feature>
<feature type="active site" evidence="1">
    <location>
        <position position="419"/>
    </location>
</feature>
<dbReference type="PROSITE" id="PS50215">
    <property type="entry name" value="ADAM_MEPRO"/>
    <property type="match status" value="1"/>
</dbReference>
<dbReference type="InterPro" id="IPR036436">
    <property type="entry name" value="Disintegrin_dom_sf"/>
</dbReference>
<keyword evidence="3" id="KW-1133">Transmembrane helix</keyword>
<dbReference type="Gene3D" id="4.10.70.10">
    <property type="entry name" value="Disintegrin domain"/>
    <property type="match status" value="1"/>
</dbReference>
<dbReference type="PANTHER" id="PTHR45702:SF6">
    <property type="entry name" value="DISINTEGRIN AND METALLOPROTEINASE DOMAIN-CONTAINING PROTEIN 17"/>
    <property type="match status" value="1"/>
</dbReference>
<comment type="caution">
    <text evidence="1">Lacks conserved residue(s) required for the propagation of feature annotation.</text>
</comment>
<keyword evidence="7" id="KW-1185">Reference proteome</keyword>
<dbReference type="SUPFAM" id="SSF57552">
    <property type="entry name" value="Blood coagulation inhibitor (disintegrin)"/>
    <property type="match status" value="1"/>
</dbReference>
<comment type="caution">
    <text evidence="6">The sequence shown here is derived from an EMBL/GenBank/DDBJ whole genome shotgun (WGS) entry which is preliminary data.</text>
</comment>
<protein>
    <submittedName>
        <fullName evidence="6">Uncharacterized protein</fullName>
    </submittedName>
</protein>
<keyword evidence="1" id="KW-0479">Metal-binding</keyword>
<evidence type="ECO:0000313" key="6">
    <source>
        <dbReference type="EMBL" id="CAK8686451.1"/>
    </source>
</evidence>
<dbReference type="InterPro" id="IPR001590">
    <property type="entry name" value="Peptidase_M12B"/>
</dbReference>
<feature type="binding site" evidence="1">
    <location>
        <position position="428"/>
    </location>
    <ligand>
        <name>Zn(2+)</name>
        <dbReference type="ChEBI" id="CHEBI:29105"/>
        <note>catalytic</note>
    </ligand>
</feature>
<dbReference type="InterPro" id="IPR051489">
    <property type="entry name" value="ADAM_Metalloproteinase"/>
</dbReference>
<dbReference type="SUPFAM" id="SSF55486">
    <property type="entry name" value="Metalloproteases ('zincins'), catalytic domain"/>
    <property type="match status" value="1"/>
</dbReference>
<organism evidence="6 7">
    <name type="scientific">Clavelina lepadiformis</name>
    <name type="common">Light-bulb sea squirt</name>
    <name type="synonym">Ascidia lepadiformis</name>
    <dbReference type="NCBI Taxonomy" id="159417"/>
    <lineage>
        <taxon>Eukaryota</taxon>
        <taxon>Metazoa</taxon>
        <taxon>Chordata</taxon>
        <taxon>Tunicata</taxon>
        <taxon>Ascidiacea</taxon>
        <taxon>Aplousobranchia</taxon>
        <taxon>Clavelinidae</taxon>
        <taxon>Clavelina</taxon>
    </lineage>
</organism>
<feature type="transmembrane region" description="Helical" evidence="3">
    <location>
        <begin position="699"/>
        <end position="721"/>
    </location>
</feature>
<dbReference type="SMART" id="SM00050">
    <property type="entry name" value="DISIN"/>
    <property type="match status" value="1"/>
</dbReference>
<evidence type="ECO:0000256" key="2">
    <source>
        <dbReference type="SAM" id="MobiDB-lite"/>
    </source>
</evidence>
<evidence type="ECO:0000256" key="3">
    <source>
        <dbReference type="SAM" id="Phobius"/>
    </source>
</evidence>
<evidence type="ECO:0000313" key="7">
    <source>
        <dbReference type="Proteomes" id="UP001642483"/>
    </source>
</evidence>
<reference evidence="6 7" key="1">
    <citation type="submission" date="2024-02" db="EMBL/GenBank/DDBJ databases">
        <authorList>
            <person name="Daric V."/>
            <person name="Darras S."/>
        </authorList>
    </citation>
    <scope>NUCLEOTIDE SEQUENCE [LARGE SCALE GENOMIC DNA]</scope>
</reference>
<dbReference type="InterPro" id="IPR024079">
    <property type="entry name" value="MetalloPept_cat_dom_sf"/>
</dbReference>
<name>A0ABP0G3M6_CLALP</name>
<evidence type="ECO:0000256" key="1">
    <source>
        <dbReference type="PROSITE-ProRule" id="PRU00276"/>
    </source>
</evidence>
<dbReference type="Pfam" id="PF00200">
    <property type="entry name" value="Disintegrin"/>
    <property type="match status" value="1"/>
</dbReference>
<keyword evidence="3" id="KW-0472">Membrane</keyword>
<dbReference type="Pfam" id="PF13574">
    <property type="entry name" value="Reprolysin_2"/>
    <property type="match status" value="1"/>
</dbReference>
<evidence type="ECO:0000259" key="5">
    <source>
        <dbReference type="PROSITE" id="PS50215"/>
    </source>
</evidence>
<sequence>MVDHLILCCQLQVIKCVRMKYNLQSVYLLFCSFLLANASDHPLHKKLTKWHTLKMEDLELSRHRRSTGSHNAMPTVDREVAFEAFNKSFILSLMPSLDIFSPGFKAFVHGKNATEEINFDRSSIYRGKVLGDPNSEVMAQLNGKSLTAQIETDGDTYMVEPMWRHQHPQPQAVSSNGVVQHTTDMLVYRRSDLNLTQFAHPHSNKGFCNTESLMKEIRQKEGDSDVKNDKHFDVLHRERRAAPSTKKICKISLIADHRFYTVMGNSSHLETMYYLINLIERVNKIYKTTNWSEDGSEDYTGYGFQINQILIHDHPSTEPDEPRYNQDRFWAAKDLLEAFSEKNYSVCLSHLFTYIDFDNGLLGLAYVGSQQVNNAGGICTKPFERRGKSTLYLNTGLTSTANWGQKILTMEADLVTAHELGHNFGAEHDDVTEDPDECSPGQSNNGNYIMYPAAVSGQYENNNKFSKCSKHNIRPSLDNKAPHCFQEDKKSFCGNYQIEADDNETCDVGGYLASETEDLCCQSNCTLKPGAQCSNKNYPCCTEHCQVADNTKLCRAHIKGLCEKEVYCDGVHFYCPKSEPVDDGLECGDKGECRNGKCIQFCYTKNLKPCLCSLKKEEFCFRCCAPLNSTGQEMIDQCKPYTADGTLPPQKLHNNSTCALGYCNEGVCVKQTQDVIERVWDIFKHIAPDKIGELLADNIVGAVLVFSLLFWVPCSCLINFVDKKRRQEEEKLWSDREQSRSFTFRGTGGGSAPVTPRIRIQRTNPNWVSGGAVMRAGFGARDQWRTSQEKGMALKKSNENLVENVNDMASNPVNNLSRSQPSVSPLAVQEIENRASFSRIVPLTHARSHPSLSSPVASDNLSDKSFDGEVKPIAASSDLSSEGEDDQVEIRRNNNIDQSVTYRRPGLHRQEATISSPQ</sequence>
<feature type="domain" description="Disintegrin" evidence="4">
    <location>
        <begin position="490"/>
        <end position="583"/>
    </location>
</feature>
<keyword evidence="3" id="KW-0812">Transmembrane</keyword>
<dbReference type="InterPro" id="IPR001762">
    <property type="entry name" value="Disintegrin_dom"/>
</dbReference>
<dbReference type="Proteomes" id="UP001642483">
    <property type="component" value="Unassembled WGS sequence"/>
</dbReference>
<dbReference type="PANTHER" id="PTHR45702">
    <property type="entry name" value="ADAM10/ADAM17 METALLOPEPTIDASE FAMILY MEMBER"/>
    <property type="match status" value="1"/>
</dbReference>
<keyword evidence="1" id="KW-0862">Zinc</keyword>
<dbReference type="EMBL" id="CAWYQH010000102">
    <property type="protein sequence ID" value="CAK8686451.1"/>
    <property type="molecule type" value="Genomic_DNA"/>
</dbReference>
<feature type="region of interest" description="Disordered" evidence="2">
    <location>
        <begin position="847"/>
        <end position="918"/>
    </location>
</feature>
<feature type="compositionally biased region" description="Basic and acidic residues" evidence="2">
    <location>
        <begin position="861"/>
        <end position="870"/>
    </location>
</feature>
<feature type="domain" description="Peptidase M12B" evidence="5">
    <location>
        <begin position="247"/>
        <end position="489"/>
    </location>
</feature>